<dbReference type="InterPro" id="IPR035927">
    <property type="entry name" value="DUSP-like_sf"/>
</dbReference>
<protein>
    <recommendedName>
        <fullName evidence="5">DUSP domain-containing protein</fullName>
    </recommendedName>
</protein>
<evidence type="ECO:0000313" key="3">
    <source>
        <dbReference type="EMBL" id="PHZ07213.1"/>
    </source>
</evidence>
<evidence type="ECO:0000259" key="2">
    <source>
        <dbReference type="PROSITE" id="PS51283"/>
    </source>
</evidence>
<feature type="domain" description="F-box" evidence="1">
    <location>
        <begin position="5"/>
        <end position="51"/>
    </location>
</feature>
<evidence type="ECO:0008006" key="5">
    <source>
        <dbReference type="Google" id="ProtNLM"/>
    </source>
</evidence>
<evidence type="ECO:0000313" key="4">
    <source>
        <dbReference type="Proteomes" id="UP000242254"/>
    </source>
</evidence>
<dbReference type="Gene3D" id="1.20.1280.50">
    <property type="match status" value="1"/>
</dbReference>
<keyword evidence="4" id="KW-1185">Reference proteome</keyword>
<dbReference type="AlphaFoldDB" id="A0A2G4SEJ8"/>
<reference evidence="3 4" key="1">
    <citation type="journal article" date="2016" name="Proc. Natl. Acad. Sci. U.S.A.">
        <title>Lipid metabolic changes in an early divergent fungus govern the establishment of a mutualistic symbiosis with endobacteria.</title>
        <authorList>
            <person name="Lastovetsky O.A."/>
            <person name="Gaspar M.L."/>
            <person name="Mondo S.J."/>
            <person name="LaButti K.M."/>
            <person name="Sandor L."/>
            <person name="Grigoriev I.V."/>
            <person name="Henry S.A."/>
            <person name="Pawlowska T.E."/>
        </authorList>
    </citation>
    <scope>NUCLEOTIDE SEQUENCE [LARGE SCALE GENOMIC DNA]</scope>
    <source>
        <strain evidence="3 4">ATCC 52813</strain>
    </source>
</reference>
<dbReference type="GeneID" id="35445234"/>
<dbReference type="InterPro" id="IPR036047">
    <property type="entry name" value="F-box-like_dom_sf"/>
</dbReference>
<dbReference type="Gene3D" id="3.30.2230.10">
    <property type="entry name" value="DUSP-like"/>
    <property type="match status" value="1"/>
</dbReference>
<dbReference type="SUPFAM" id="SSF81383">
    <property type="entry name" value="F-box domain"/>
    <property type="match status" value="1"/>
</dbReference>
<dbReference type="InterPro" id="IPR001810">
    <property type="entry name" value="F-box_dom"/>
</dbReference>
<evidence type="ECO:0000259" key="1">
    <source>
        <dbReference type="PROSITE" id="PS50181"/>
    </source>
</evidence>
<dbReference type="STRING" id="1340429.A0A2G4SEJ8"/>
<dbReference type="SUPFAM" id="SSF143791">
    <property type="entry name" value="DUSP-like"/>
    <property type="match status" value="1"/>
</dbReference>
<dbReference type="RefSeq" id="XP_023460921.1">
    <property type="nucleotide sequence ID" value="XM_023614245.1"/>
</dbReference>
<dbReference type="PROSITE" id="PS51283">
    <property type="entry name" value="DUSP"/>
    <property type="match status" value="1"/>
</dbReference>
<feature type="domain" description="DUSP" evidence="2">
    <location>
        <begin position="201"/>
        <end position="312"/>
    </location>
</feature>
<accession>A0A2G4SEJ8</accession>
<gene>
    <name evidence="3" type="ORF">RHIMIDRAFT_296105</name>
</gene>
<dbReference type="Proteomes" id="UP000242254">
    <property type="component" value="Unassembled WGS sequence"/>
</dbReference>
<dbReference type="InterPro" id="IPR006615">
    <property type="entry name" value="Pept_C19_DUSP"/>
</dbReference>
<organism evidence="3 4">
    <name type="scientific">Rhizopus microsporus ATCC 52813</name>
    <dbReference type="NCBI Taxonomy" id="1340429"/>
    <lineage>
        <taxon>Eukaryota</taxon>
        <taxon>Fungi</taxon>
        <taxon>Fungi incertae sedis</taxon>
        <taxon>Mucoromycota</taxon>
        <taxon>Mucoromycotina</taxon>
        <taxon>Mucoromycetes</taxon>
        <taxon>Mucorales</taxon>
        <taxon>Mucorineae</taxon>
        <taxon>Rhizopodaceae</taxon>
        <taxon>Rhizopus</taxon>
    </lineage>
</organism>
<name>A0A2G4SEJ8_RHIZD</name>
<dbReference type="EMBL" id="KZ303892">
    <property type="protein sequence ID" value="PHZ07213.1"/>
    <property type="molecule type" value="Genomic_DNA"/>
</dbReference>
<dbReference type="PROSITE" id="PS50181">
    <property type="entry name" value="FBOX"/>
    <property type="match status" value="1"/>
</dbReference>
<proteinExistence type="predicted"/>
<sequence length="334" mass="38951">MFTDKKKIEKFNAEIISRVTTFLDLSSILQLTLTSKSFCHLMKDEFVFKRLVERDFGITDKKPEESWVTIYKQLKTGNDQTTTMNGNDCPHHLDYPEATSALIIEIKRVLYKSYQQNPSLCDICQTQNATYLNMHPGCHSEACRTCLDNFVDDEEHYPIQLELDTGNLYCFQCTQGQPYKIDGSSKTSTILQSLNAPESDQELDLRRKAEHLLYIQELRREEMSLKHYFVEKQWGRLWMLFRTREGSPLPGRVTNNKLARSNGTLDPNIRLPMDKYRPSPETHADIVSVKLWRYLEKAYGVQGKAYNEDDIIAPEYARLRVYVDDFKKSIDLYP</sequence>
<dbReference type="GO" id="GO:0004843">
    <property type="term" value="F:cysteine-type deubiquitinase activity"/>
    <property type="evidence" value="ECO:0007669"/>
    <property type="project" value="InterPro"/>
</dbReference>